<evidence type="ECO:0000313" key="1">
    <source>
        <dbReference type="EMBL" id="MBX43346.1"/>
    </source>
</evidence>
<proteinExistence type="predicted"/>
<dbReference type="EMBL" id="GGEC01062862">
    <property type="protein sequence ID" value="MBX43346.1"/>
    <property type="molecule type" value="Transcribed_RNA"/>
</dbReference>
<name>A0A2P2NLJ2_RHIMU</name>
<sequence length="18" mass="2162">MQKFRSSVHKTRTTANIR</sequence>
<accession>A0A2P2NLJ2</accession>
<reference evidence="1" key="1">
    <citation type="submission" date="2018-02" db="EMBL/GenBank/DDBJ databases">
        <title>Rhizophora mucronata_Transcriptome.</title>
        <authorList>
            <person name="Meera S.P."/>
            <person name="Sreeshan A."/>
            <person name="Augustine A."/>
        </authorList>
    </citation>
    <scope>NUCLEOTIDE SEQUENCE</scope>
    <source>
        <tissue evidence="1">Leaf</tissue>
    </source>
</reference>
<dbReference type="AlphaFoldDB" id="A0A2P2NLJ2"/>
<protein>
    <submittedName>
        <fullName evidence="1">Uncharacterized protein</fullName>
    </submittedName>
</protein>
<organism evidence="1">
    <name type="scientific">Rhizophora mucronata</name>
    <name type="common">Asiatic mangrove</name>
    <dbReference type="NCBI Taxonomy" id="61149"/>
    <lineage>
        <taxon>Eukaryota</taxon>
        <taxon>Viridiplantae</taxon>
        <taxon>Streptophyta</taxon>
        <taxon>Embryophyta</taxon>
        <taxon>Tracheophyta</taxon>
        <taxon>Spermatophyta</taxon>
        <taxon>Magnoliopsida</taxon>
        <taxon>eudicotyledons</taxon>
        <taxon>Gunneridae</taxon>
        <taxon>Pentapetalae</taxon>
        <taxon>rosids</taxon>
        <taxon>fabids</taxon>
        <taxon>Malpighiales</taxon>
        <taxon>Rhizophoraceae</taxon>
        <taxon>Rhizophora</taxon>
    </lineage>
</organism>